<reference evidence="1 2" key="1">
    <citation type="submission" date="2019-09" db="EMBL/GenBank/DDBJ databases">
        <title>Genome Sequence of Larkinella sp MA1.</title>
        <authorList>
            <person name="Srinivasan S."/>
        </authorList>
    </citation>
    <scope>NUCLEOTIDE SEQUENCE [LARGE SCALE GENOMIC DNA]</scope>
    <source>
        <strain evidence="1 2">MA1</strain>
    </source>
</reference>
<dbReference type="AlphaFoldDB" id="A0A5N1JMW6"/>
<dbReference type="Proteomes" id="UP000326344">
    <property type="component" value="Unassembled WGS sequence"/>
</dbReference>
<accession>A0A5N1JMW6</accession>
<dbReference type="RefSeq" id="WP_150876604.1">
    <property type="nucleotide sequence ID" value="NZ_VTWS01000002.1"/>
</dbReference>
<gene>
    <name evidence="1" type="ORF">F0P93_11900</name>
</gene>
<proteinExistence type="predicted"/>
<comment type="caution">
    <text evidence="1">The sequence shown here is derived from an EMBL/GenBank/DDBJ whole genome shotgun (WGS) entry which is preliminary data.</text>
</comment>
<sequence>MSDESLDQTVPDSSHESRTLRLQGFATIDHDTVNRLVKVKLFDGEESNYHDFTIPYADILEKEIFSCKIGGQAVSFLNLVVTYTEERFSTLTGYIPAGMAPVQPFILPAPGISAAARDSKVPPGAPPKQFTAISLDLNHFEAGNLARVESGRRMS</sequence>
<evidence type="ECO:0000313" key="1">
    <source>
        <dbReference type="EMBL" id="KAA9355273.1"/>
    </source>
</evidence>
<evidence type="ECO:0000313" key="2">
    <source>
        <dbReference type="Proteomes" id="UP000326344"/>
    </source>
</evidence>
<organism evidence="1 2">
    <name type="scientific">Larkinella humicola</name>
    <dbReference type="NCBI Taxonomy" id="2607654"/>
    <lineage>
        <taxon>Bacteria</taxon>
        <taxon>Pseudomonadati</taxon>
        <taxon>Bacteroidota</taxon>
        <taxon>Cytophagia</taxon>
        <taxon>Cytophagales</taxon>
        <taxon>Spirosomataceae</taxon>
        <taxon>Larkinella</taxon>
    </lineage>
</organism>
<keyword evidence="2" id="KW-1185">Reference proteome</keyword>
<dbReference type="EMBL" id="VTWS01000002">
    <property type="protein sequence ID" value="KAA9355273.1"/>
    <property type="molecule type" value="Genomic_DNA"/>
</dbReference>
<name>A0A5N1JMW6_9BACT</name>
<protein>
    <submittedName>
        <fullName evidence="1">Uncharacterized protein</fullName>
    </submittedName>
</protein>